<comment type="caution">
    <text evidence="1">The sequence shown here is derived from an EMBL/GenBank/DDBJ whole genome shotgun (WGS) entry which is preliminary data.</text>
</comment>
<name>A0ACC0W6E5_9STRA</name>
<reference evidence="1 2" key="1">
    <citation type="journal article" date="2022" name="bioRxiv">
        <title>The genome of the oomycete Peronosclerospora sorghi, a cosmopolitan pathogen of maize and sorghum, is inflated with dispersed pseudogenes.</title>
        <authorList>
            <person name="Fletcher K."/>
            <person name="Martin F."/>
            <person name="Isakeit T."/>
            <person name="Cavanaugh K."/>
            <person name="Magill C."/>
            <person name="Michelmore R."/>
        </authorList>
    </citation>
    <scope>NUCLEOTIDE SEQUENCE [LARGE SCALE GENOMIC DNA]</scope>
    <source>
        <strain evidence="1">P6</strain>
    </source>
</reference>
<keyword evidence="2" id="KW-1185">Reference proteome</keyword>
<proteinExistence type="predicted"/>
<sequence length="610" mass="68677">MVPLTRFPRRVPTASKRRLHALVARPALSWSSASLSPLHARLPSPSTLWLRLSTRSIHQCPPARWTPSSLVSSSANVTADDEAFLHGERPDDWFTTSRDPRTDRTFPGRDPTSGRLSAIEMPHLATCSRHDVLDYLDNTWALTDALFATVQGPRAFVTPPPHQLRHPLVFYYGHVTSFYVKKLLVAGLLPARVHPAFEALFEVGVDEMRWDDMSKNDRAWPPVAHVLAYRRHVYQLVRTLVETHSGLAPGHDAITDTSPLWALHMALEHERIHLETTSMLMLEMPVAGFHKTSLLPRYHESVHGPQGRVHPPPPTAGIEYPVNELLDVPSTTVVLGKPRACPSFGWDNEYGHRRVTVPACRVSKFLVSNGEFLAFVRDGGYVNASHWSPLGWAWRAFRHTQWPAFWVPDGPSGSHGYKLRLLFDVVPMRWNWPVQVNYHEAQAFCQWKQSQTTTTPNVVYHLTTEPLHQVLRDARDRSEDASRDDILTLQHGTTMAAGTGKNLNWSYLSFSPVDASPPTGAGFHDVFGNAWEWCDDTFAPLPGFRVHPYYDDFSAPCFDGEHHVIMGGSFASSGDNGASKFARYHFRPHFFQHAGFRLVETPVDGVDETS</sequence>
<evidence type="ECO:0000313" key="1">
    <source>
        <dbReference type="EMBL" id="KAI9914395.1"/>
    </source>
</evidence>
<evidence type="ECO:0000313" key="2">
    <source>
        <dbReference type="Proteomes" id="UP001163321"/>
    </source>
</evidence>
<dbReference type="EMBL" id="CM047582">
    <property type="protein sequence ID" value="KAI9914395.1"/>
    <property type="molecule type" value="Genomic_DNA"/>
</dbReference>
<gene>
    <name evidence="1" type="ORF">PsorP6_007378</name>
</gene>
<organism evidence="1 2">
    <name type="scientific">Peronosclerospora sorghi</name>
    <dbReference type="NCBI Taxonomy" id="230839"/>
    <lineage>
        <taxon>Eukaryota</taxon>
        <taxon>Sar</taxon>
        <taxon>Stramenopiles</taxon>
        <taxon>Oomycota</taxon>
        <taxon>Peronosporomycetes</taxon>
        <taxon>Peronosporales</taxon>
        <taxon>Peronosporaceae</taxon>
        <taxon>Peronosclerospora</taxon>
    </lineage>
</organism>
<protein>
    <submittedName>
        <fullName evidence="1">Uncharacterized protein</fullName>
    </submittedName>
</protein>
<dbReference type="Proteomes" id="UP001163321">
    <property type="component" value="Chromosome 3"/>
</dbReference>
<accession>A0ACC0W6E5</accession>